<evidence type="ECO:0000313" key="1">
    <source>
        <dbReference type="EMBL" id="UYV79418.1"/>
    </source>
</evidence>
<gene>
    <name evidence="1" type="ORF">LAZ67_17002535</name>
</gene>
<accession>A0ABY6LEC7</accession>
<organism evidence="1 2">
    <name type="scientific">Cordylochernes scorpioides</name>
    <dbReference type="NCBI Taxonomy" id="51811"/>
    <lineage>
        <taxon>Eukaryota</taxon>
        <taxon>Metazoa</taxon>
        <taxon>Ecdysozoa</taxon>
        <taxon>Arthropoda</taxon>
        <taxon>Chelicerata</taxon>
        <taxon>Arachnida</taxon>
        <taxon>Pseudoscorpiones</taxon>
        <taxon>Cheliferoidea</taxon>
        <taxon>Chernetidae</taxon>
        <taxon>Cordylochernes</taxon>
    </lineage>
</organism>
<evidence type="ECO:0000313" key="2">
    <source>
        <dbReference type="Proteomes" id="UP001235939"/>
    </source>
</evidence>
<name>A0ABY6LEC7_9ARAC</name>
<protein>
    <submittedName>
        <fullName evidence="1">Uncharacterized protein</fullName>
    </submittedName>
</protein>
<proteinExistence type="predicted"/>
<reference evidence="1 2" key="1">
    <citation type="submission" date="2022-01" db="EMBL/GenBank/DDBJ databases">
        <title>A chromosomal length assembly of Cordylochernes scorpioides.</title>
        <authorList>
            <person name="Zeh D."/>
            <person name="Zeh J."/>
        </authorList>
    </citation>
    <scope>NUCLEOTIDE SEQUENCE [LARGE SCALE GENOMIC DNA]</scope>
    <source>
        <strain evidence="1">IN4F17</strain>
        <tissue evidence="1">Whole Body</tissue>
    </source>
</reference>
<keyword evidence="2" id="KW-1185">Reference proteome</keyword>
<dbReference type="EMBL" id="CP092879">
    <property type="protein sequence ID" value="UYV79418.1"/>
    <property type="molecule type" value="Genomic_DNA"/>
</dbReference>
<dbReference type="Proteomes" id="UP001235939">
    <property type="component" value="Chromosome 17"/>
</dbReference>
<sequence length="228" mass="25874">MVCPSPTWTKYRLILDFADARIGCDEFVLKGRYILFIFFFLISAQSYKDIKLVELVDDSRVKLGKEGWTTAAIWQVPKTAFLCGGGQSCHICGKETWQLASRRMDDPARRCQERLTSERPTKRQIPSIVLLLFSTTYNKALTLAASLGTNILLRISTSFRYNVAWTQDLGMWRVGWWTTEVRGGVLERSPGRSNLLKTMAGPTVSSAEITVSNFLNLKPQRIRNSQLN</sequence>